<gene>
    <name evidence="1" type="ORF">AYY17_02475</name>
</gene>
<dbReference type="EMBL" id="LZEX01000001">
    <property type="protein sequence ID" value="OBU11605.1"/>
    <property type="molecule type" value="Genomic_DNA"/>
</dbReference>
<organism evidence="1 2">
    <name type="scientific">Morganella psychrotolerans</name>
    <dbReference type="NCBI Taxonomy" id="368603"/>
    <lineage>
        <taxon>Bacteria</taxon>
        <taxon>Pseudomonadati</taxon>
        <taxon>Pseudomonadota</taxon>
        <taxon>Gammaproteobacteria</taxon>
        <taxon>Enterobacterales</taxon>
        <taxon>Morganellaceae</taxon>
        <taxon>Morganella</taxon>
    </lineage>
</organism>
<dbReference type="Proteomes" id="UP000092247">
    <property type="component" value="Unassembled WGS sequence"/>
</dbReference>
<dbReference type="AlphaFoldDB" id="A0A1B8HQ35"/>
<protein>
    <recommendedName>
        <fullName evidence="3">Lipoprotein</fullName>
    </recommendedName>
</protein>
<evidence type="ECO:0008006" key="3">
    <source>
        <dbReference type="Google" id="ProtNLM"/>
    </source>
</evidence>
<dbReference type="PROSITE" id="PS51257">
    <property type="entry name" value="PROKAR_LIPOPROTEIN"/>
    <property type="match status" value="1"/>
</dbReference>
<comment type="caution">
    <text evidence="1">The sequence shown here is derived from an EMBL/GenBank/DDBJ whole genome shotgun (WGS) entry which is preliminary data.</text>
</comment>
<name>A0A1B8HQ35_9GAMM</name>
<reference evidence="1 2" key="1">
    <citation type="submission" date="2016-06" db="EMBL/GenBank/DDBJ databases">
        <authorList>
            <person name="Kjaerup R.B."/>
            <person name="Dalgaard T.S."/>
            <person name="Juul-Madsen H.R."/>
        </authorList>
    </citation>
    <scope>NUCLEOTIDE SEQUENCE [LARGE SCALE GENOMIC DNA]</scope>
    <source>
        <strain evidence="1 2">GCSL-Mp3</strain>
    </source>
</reference>
<proteinExistence type="predicted"/>
<evidence type="ECO:0000313" key="2">
    <source>
        <dbReference type="Proteomes" id="UP000092247"/>
    </source>
</evidence>
<evidence type="ECO:0000313" key="1">
    <source>
        <dbReference type="EMBL" id="OBU11605.1"/>
    </source>
</evidence>
<accession>A0A1B8HQ35</accession>
<dbReference type="RefSeq" id="WP_067421001.1">
    <property type="nucleotide sequence ID" value="NZ_LZEX01000001.1"/>
</dbReference>
<sequence>MKFSPVFLSVLLISGCTSVWIPVPGVDLYTQAEAETYCLQDAHKQYPEKNEVAQRSVMRDVEKKCRKDDDCGKDKTYKEQTPVTESYVLDVNEDSRNRYFYTCMKSKGWDRQDKYLWE</sequence>